<dbReference type="AlphaFoldDB" id="W2L5Z7"/>
<dbReference type="PANTHER" id="PTHR22884">
    <property type="entry name" value="SET DOMAIN PROTEINS"/>
    <property type="match status" value="1"/>
</dbReference>
<evidence type="ECO:0000256" key="4">
    <source>
        <dbReference type="ARBA" id="ARBA00022603"/>
    </source>
</evidence>
<dbReference type="VEuPathDB" id="FungiDB:PPTG_12188"/>
<dbReference type="SUPFAM" id="SSF82199">
    <property type="entry name" value="SET domain"/>
    <property type="match status" value="1"/>
</dbReference>
<dbReference type="InterPro" id="IPR050777">
    <property type="entry name" value="SET2_Histone-Lys_MeTrsfase"/>
</dbReference>
<protein>
    <recommendedName>
        <fullName evidence="9">SET domain-containing protein</fullName>
    </recommendedName>
</protein>
<keyword evidence="6" id="KW-0949">S-adenosyl-L-methionine</keyword>
<evidence type="ECO:0000256" key="3">
    <source>
        <dbReference type="ARBA" id="ARBA00022454"/>
    </source>
</evidence>
<dbReference type="InterPro" id="IPR001214">
    <property type="entry name" value="SET_dom"/>
</dbReference>
<name>W2L5Z7_PHYNI</name>
<evidence type="ECO:0000256" key="6">
    <source>
        <dbReference type="ARBA" id="ARBA00022691"/>
    </source>
</evidence>
<feature type="domain" description="SET" evidence="9">
    <location>
        <begin position="352"/>
        <end position="474"/>
    </location>
</feature>
<evidence type="ECO:0000256" key="5">
    <source>
        <dbReference type="ARBA" id="ARBA00022679"/>
    </source>
</evidence>
<dbReference type="PROSITE" id="PS50280">
    <property type="entry name" value="SET"/>
    <property type="match status" value="1"/>
</dbReference>
<evidence type="ECO:0000313" key="10">
    <source>
        <dbReference type="EMBL" id="ETL92841.1"/>
    </source>
</evidence>
<proteinExistence type="predicted"/>
<evidence type="ECO:0000259" key="9">
    <source>
        <dbReference type="PROSITE" id="PS50280"/>
    </source>
</evidence>
<reference evidence="10" key="1">
    <citation type="submission" date="2013-11" db="EMBL/GenBank/DDBJ databases">
        <title>The Genome Sequence of Phytophthora parasitica CHvinca01.</title>
        <authorList>
            <consortium name="The Broad Institute Genomics Platform"/>
            <person name="Russ C."/>
            <person name="Tyler B."/>
            <person name="Panabieres F."/>
            <person name="Shan W."/>
            <person name="Tripathy S."/>
            <person name="Grunwald N."/>
            <person name="Machado M."/>
            <person name="Johnson C.S."/>
            <person name="Arredondo F."/>
            <person name="Hong C."/>
            <person name="Coffey M."/>
            <person name="Young S.K."/>
            <person name="Zeng Q."/>
            <person name="Gargeya S."/>
            <person name="Fitzgerald M."/>
            <person name="Abouelleil A."/>
            <person name="Alvarado L."/>
            <person name="Chapman S.B."/>
            <person name="Gainer-Dewar J."/>
            <person name="Goldberg J."/>
            <person name="Griggs A."/>
            <person name="Gujja S."/>
            <person name="Hansen M."/>
            <person name="Howarth C."/>
            <person name="Imamovic A."/>
            <person name="Ireland A."/>
            <person name="Larimer J."/>
            <person name="McCowan C."/>
            <person name="Murphy C."/>
            <person name="Pearson M."/>
            <person name="Poon T.W."/>
            <person name="Priest M."/>
            <person name="Roberts A."/>
            <person name="Saif S."/>
            <person name="Shea T."/>
            <person name="Sykes S."/>
            <person name="Wortman J."/>
            <person name="Nusbaum C."/>
            <person name="Birren B."/>
        </authorList>
    </citation>
    <scope>NUCLEOTIDE SEQUENCE [LARGE SCALE GENOMIC DNA]</scope>
    <source>
        <strain evidence="10">CHvinca01</strain>
    </source>
</reference>
<comment type="subcellular location">
    <subcellularLocation>
        <location evidence="2">Chromosome</location>
    </subcellularLocation>
    <subcellularLocation>
        <location evidence="1">Nucleus</location>
    </subcellularLocation>
</comment>
<sequence>MAGLSATELDPESLEAGEQIEYYCRAFVCGDPRGYRRAVITRVDSDEDVEFPVAVNIRDVISTDMMMKRVEDRFGNPLQSGEAMRRKLRTFHFVPGSFAVKSRPGALKEVLEGVVRAAFAAVHEGVHHVIDEIVPETPQSTESSSDEDDTDLEDCRPTSTPNIPQQTNRAVQKGIPCRRGPETTRKATPLQTAIQTSLSDLEAAAYVRSIPNEHARAKIRHQPKKRRAKWYVPRSRKRRYQVRCAVTRSGVEIYHARTFKAVKFQALQSSPEPVTTAGQLQCQTVPWPANVQKILSCKRNNVQFPDLGSVDRCSCFGDCFWDTCSNVASASFCIPKYCKLGAVCSNAPRTLVTLKLFETGRVGLGAYMTTALDIRDVLGEYCGELTEFPAMVEGQPPLAVKQNSGYTLLYNAKLVNNNFVYVDALRCGSITRFISHSCESNAAFIEQQTQTLVRVLVKMIKSVSAGAHITVHYRNERWLTCACDRCWKGSRVKEETADEA</sequence>
<keyword evidence="4" id="KW-0489">Methyltransferase</keyword>
<dbReference type="GO" id="GO:0005634">
    <property type="term" value="C:nucleus"/>
    <property type="evidence" value="ECO:0007669"/>
    <property type="project" value="UniProtKB-SubCell"/>
</dbReference>
<evidence type="ECO:0000256" key="1">
    <source>
        <dbReference type="ARBA" id="ARBA00004123"/>
    </source>
</evidence>
<evidence type="ECO:0000256" key="7">
    <source>
        <dbReference type="ARBA" id="ARBA00023242"/>
    </source>
</evidence>
<gene>
    <name evidence="10" type="ORF">L917_08901</name>
</gene>
<evidence type="ECO:0000256" key="8">
    <source>
        <dbReference type="SAM" id="MobiDB-lite"/>
    </source>
</evidence>
<dbReference type="Pfam" id="PF00856">
    <property type="entry name" value="SET"/>
    <property type="match status" value="1"/>
</dbReference>
<feature type="compositionally biased region" description="Polar residues" evidence="8">
    <location>
        <begin position="157"/>
        <end position="170"/>
    </location>
</feature>
<dbReference type="GO" id="GO:0008168">
    <property type="term" value="F:methyltransferase activity"/>
    <property type="evidence" value="ECO:0007669"/>
    <property type="project" value="UniProtKB-KW"/>
</dbReference>
<keyword evidence="7" id="KW-0539">Nucleus</keyword>
<feature type="region of interest" description="Disordered" evidence="8">
    <location>
        <begin position="131"/>
        <end position="188"/>
    </location>
</feature>
<dbReference type="InterPro" id="IPR046341">
    <property type="entry name" value="SET_dom_sf"/>
</dbReference>
<dbReference type="GO" id="GO:0005694">
    <property type="term" value="C:chromosome"/>
    <property type="evidence" value="ECO:0007669"/>
    <property type="project" value="UniProtKB-SubCell"/>
</dbReference>
<dbReference type="Gene3D" id="2.170.270.10">
    <property type="entry name" value="SET domain"/>
    <property type="match status" value="1"/>
</dbReference>
<dbReference type="OrthoDB" id="308383at2759"/>
<organism evidence="10">
    <name type="scientific">Phytophthora nicotianae</name>
    <name type="common">Potato buckeye rot agent</name>
    <name type="synonym">Phytophthora parasitica</name>
    <dbReference type="NCBI Taxonomy" id="4792"/>
    <lineage>
        <taxon>Eukaryota</taxon>
        <taxon>Sar</taxon>
        <taxon>Stramenopiles</taxon>
        <taxon>Oomycota</taxon>
        <taxon>Peronosporomycetes</taxon>
        <taxon>Peronosporales</taxon>
        <taxon>Peronosporaceae</taxon>
        <taxon>Phytophthora</taxon>
    </lineage>
</organism>
<keyword evidence="3" id="KW-0158">Chromosome</keyword>
<dbReference type="EMBL" id="KI679769">
    <property type="protein sequence ID" value="ETL92841.1"/>
    <property type="molecule type" value="Genomic_DNA"/>
</dbReference>
<dbReference type="Proteomes" id="UP000054423">
    <property type="component" value="Unassembled WGS sequence"/>
</dbReference>
<keyword evidence="5" id="KW-0808">Transferase</keyword>
<evidence type="ECO:0000256" key="2">
    <source>
        <dbReference type="ARBA" id="ARBA00004286"/>
    </source>
</evidence>
<dbReference type="GO" id="GO:0032259">
    <property type="term" value="P:methylation"/>
    <property type="evidence" value="ECO:0007669"/>
    <property type="project" value="UniProtKB-KW"/>
</dbReference>
<accession>W2L5Z7</accession>
<dbReference type="SMART" id="SM00317">
    <property type="entry name" value="SET"/>
    <property type="match status" value="1"/>
</dbReference>